<protein>
    <submittedName>
        <fullName evidence="1">Uncharacterized protein</fullName>
    </submittedName>
</protein>
<sequence length="105" mass="12012">MRVVSVLETKWRLFLCCSEDKCSYFKWDKGQLSGEFVEGQSSGVALDKSMAKEKNEDFPSMFKIFSSLSEEKDVKNLMIRKVQGKGHDTPDCLDVYEGVLEDEKT</sequence>
<gene>
    <name evidence="1" type="ORF">Fot_11777</name>
</gene>
<evidence type="ECO:0000313" key="2">
    <source>
        <dbReference type="Proteomes" id="UP001604277"/>
    </source>
</evidence>
<name>A0ABD1WL25_9LAMI</name>
<reference evidence="2" key="1">
    <citation type="submission" date="2024-07" db="EMBL/GenBank/DDBJ databases">
        <title>Two chromosome-level genome assemblies of Korean endemic species Abeliophyllum distichum and Forsythia ovata (Oleaceae).</title>
        <authorList>
            <person name="Jang H."/>
        </authorList>
    </citation>
    <scope>NUCLEOTIDE SEQUENCE [LARGE SCALE GENOMIC DNA]</scope>
</reference>
<organism evidence="1 2">
    <name type="scientific">Forsythia ovata</name>
    <dbReference type="NCBI Taxonomy" id="205694"/>
    <lineage>
        <taxon>Eukaryota</taxon>
        <taxon>Viridiplantae</taxon>
        <taxon>Streptophyta</taxon>
        <taxon>Embryophyta</taxon>
        <taxon>Tracheophyta</taxon>
        <taxon>Spermatophyta</taxon>
        <taxon>Magnoliopsida</taxon>
        <taxon>eudicotyledons</taxon>
        <taxon>Gunneridae</taxon>
        <taxon>Pentapetalae</taxon>
        <taxon>asterids</taxon>
        <taxon>lamiids</taxon>
        <taxon>Lamiales</taxon>
        <taxon>Oleaceae</taxon>
        <taxon>Forsythieae</taxon>
        <taxon>Forsythia</taxon>
    </lineage>
</organism>
<keyword evidence="2" id="KW-1185">Reference proteome</keyword>
<accession>A0ABD1WL25</accession>
<proteinExistence type="predicted"/>
<dbReference type="Proteomes" id="UP001604277">
    <property type="component" value="Unassembled WGS sequence"/>
</dbReference>
<dbReference type="EMBL" id="JBFOLJ010000003">
    <property type="protein sequence ID" value="KAL2550247.1"/>
    <property type="molecule type" value="Genomic_DNA"/>
</dbReference>
<dbReference type="AlphaFoldDB" id="A0ABD1WL25"/>
<comment type="caution">
    <text evidence="1">The sequence shown here is derived from an EMBL/GenBank/DDBJ whole genome shotgun (WGS) entry which is preliminary data.</text>
</comment>
<evidence type="ECO:0000313" key="1">
    <source>
        <dbReference type="EMBL" id="KAL2550247.1"/>
    </source>
</evidence>